<reference evidence="1 2" key="1">
    <citation type="submission" date="2019-06" db="EMBL/GenBank/DDBJ databases">
        <title>Draft genome sequence of Corynebacterium striatum NBRC 15291.</title>
        <authorList>
            <person name="Miura T."/>
            <person name="Furukawa M."/>
            <person name="Shimamura M."/>
            <person name="Ohyama Y."/>
            <person name="Yamazoe A."/>
            <person name="Kawasaki H."/>
        </authorList>
    </citation>
    <scope>NUCLEOTIDE SEQUENCE [LARGE SCALE GENOMIC DNA]</scope>
    <source>
        <strain evidence="1 2">NBRC 15291</strain>
    </source>
</reference>
<proteinExistence type="predicted"/>
<comment type="caution">
    <text evidence="1">The sequence shown here is derived from an EMBL/GenBank/DDBJ whole genome shotgun (WGS) entry which is preliminary data.</text>
</comment>
<dbReference type="AlphaFoldDB" id="A0ABC9ZKW2"/>
<name>A0ABC9ZKW2_CORST</name>
<sequence length="106" mass="12227">MAESKVTIQLPNAVSLEKCLRQLEISDQRLAKMGPNRPGAPYDWQFVLSESFDDGSACVHFGVVWYDLEFFLEKKDSFRDNRHTSILQNIGIDPSRISVDHWVRTK</sequence>
<organism evidence="1 2">
    <name type="scientific">Corynebacterium striatum</name>
    <dbReference type="NCBI Taxonomy" id="43770"/>
    <lineage>
        <taxon>Bacteria</taxon>
        <taxon>Bacillati</taxon>
        <taxon>Actinomycetota</taxon>
        <taxon>Actinomycetes</taxon>
        <taxon>Mycobacteriales</taxon>
        <taxon>Corynebacteriaceae</taxon>
        <taxon>Corynebacterium</taxon>
    </lineage>
</organism>
<gene>
    <name evidence="1" type="ORF">Cst04h_09370</name>
</gene>
<dbReference type="EMBL" id="BJLD01000001">
    <property type="protein sequence ID" value="GEA42767.1"/>
    <property type="molecule type" value="Genomic_DNA"/>
</dbReference>
<protein>
    <submittedName>
        <fullName evidence="1">Uncharacterized protein</fullName>
    </submittedName>
</protein>
<evidence type="ECO:0000313" key="1">
    <source>
        <dbReference type="EMBL" id="GEA42767.1"/>
    </source>
</evidence>
<evidence type="ECO:0000313" key="2">
    <source>
        <dbReference type="Proteomes" id="UP000315234"/>
    </source>
</evidence>
<dbReference type="Proteomes" id="UP000315234">
    <property type="component" value="Unassembled WGS sequence"/>
</dbReference>
<accession>A0ABC9ZKW2</accession>